<dbReference type="EMBL" id="CP032157">
    <property type="protein sequence ID" value="AXY78312.1"/>
    <property type="molecule type" value="Genomic_DNA"/>
</dbReference>
<evidence type="ECO:0000313" key="2">
    <source>
        <dbReference type="Proteomes" id="UP000263900"/>
    </source>
</evidence>
<dbReference type="RefSeq" id="WP_119054184.1">
    <property type="nucleotide sequence ID" value="NZ_CP032157.1"/>
</dbReference>
<name>A0A3B7MUW1_9BACT</name>
<dbReference type="AlphaFoldDB" id="A0A3B7MUW1"/>
<proteinExistence type="predicted"/>
<accession>A0A3B7MUW1</accession>
<dbReference type="Proteomes" id="UP000263900">
    <property type="component" value="Chromosome"/>
</dbReference>
<evidence type="ECO:0008006" key="3">
    <source>
        <dbReference type="Google" id="ProtNLM"/>
    </source>
</evidence>
<dbReference type="OrthoDB" id="956078at2"/>
<reference evidence="1 2" key="1">
    <citation type="submission" date="2018-09" db="EMBL/GenBank/DDBJ databases">
        <title>Genome sequencing of strain 6GH32-13.</title>
        <authorList>
            <person name="Weon H.-Y."/>
            <person name="Heo J."/>
            <person name="Kwon S.-W."/>
        </authorList>
    </citation>
    <scope>NUCLEOTIDE SEQUENCE [LARGE SCALE GENOMIC DNA]</scope>
    <source>
        <strain evidence="1 2">5GH32-13</strain>
    </source>
</reference>
<organism evidence="1 2">
    <name type="scientific">Paraflavitalea soli</name>
    <dbReference type="NCBI Taxonomy" id="2315862"/>
    <lineage>
        <taxon>Bacteria</taxon>
        <taxon>Pseudomonadati</taxon>
        <taxon>Bacteroidota</taxon>
        <taxon>Chitinophagia</taxon>
        <taxon>Chitinophagales</taxon>
        <taxon>Chitinophagaceae</taxon>
        <taxon>Paraflavitalea</taxon>
    </lineage>
</organism>
<dbReference type="KEGG" id="pseg:D3H65_31870"/>
<keyword evidence="2" id="KW-1185">Reference proteome</keyword>
<sequence>MREHKHSFLIDKITNSIEDALTGTSHDTDVVPILLTDFRVVLKKNGWRFNWKDELKNKDRQLYKILVQGDRTIQGMISLQIIENYIELHLIETAPHNYGKSKKYIGVPGNLVAFACKMSFDLGFEGFVGFRAKTQLIQHYIDTLGATLIFKDRMCISGDSAKKLVNSYYKNCLSG</sequence>
<evidence type="ECO:0000313" key="1">
    <source>
        <dbReference type="EMBL" id="AXY78312.1"/>
    </source>
</evidence>
<protein>
    <recommendedName>
        <fullName evidence="3">GNAT family N-acetyltransferase</fullName>
    </recommendedName>
</protein>
<gene>
    <name evidence="1" type="ORF">D3H65_31870</name>
</gene>